<evidence type="ECO:0000256" key="7">
    <source>
        <dbReference type="SAM" id="Coils"/>
    </source>
</evidence>
<feature type="domain" description="OB-fold nucleic acid binding" evidence="9">
    <location>
        <begin position="6"/>
        <end position="100"/>
    </location>
</feature>
<comment type="similarity">
    <text evidence="5 6">Belongs to the XseA family.</text>
</comment>
<evidence type="ECO:0000259" key="9">
    <source>
        <dbReference type="Pfam" id="PF13742"/>
    </source>
</evidence>
<dbReference type="Proteomes" id="UP000886741">
    <property type="component" value="Unassembled WGS sequence"/>
</dbReference>
<keyword evidence="3 5" id="KW-0378">Hydrolase</keyword>
<comment type="function">
    <text evidence="5">Bidirectionally degrades single-stranded DNA into large acid-insoluble oligonucleotides, which are then degraded further into small acid-soluble oligonucleotides.</text>
</comment>
<dbReference type="InterPro" id="IPR003753">
    <property type="entry name" value="Exonuc_VII_L"/>
</dbReference>
<protein>
    <recommendedName>
        <fullName evidence="5">Exodeoxyribonuclease 7 large subunit</fullName>
        <ecNumber evidence="5">3.1.11.6</ecNumber>
    </recommendedName>
    <alternativeName>
        <fullName evidence="5">Exodeoxyribonuclease VII large subunit</fullName>
        <shortName evidence="5">Exonuclease VII large subunit</shortName>
    </alternativeName>
</protein>
<evidence type="ECO:0000259" key="8">
    <source>
        <dbReference type="Pfam" id="PF02601"/>
    </source>
</evidence>
<dbReference type="HAMAP" id="MF_00378">
    <property type="entry name" value="Exonuc_7_L"/>
    <property type="match status" value="1"/>
</dbReference>
<proteinExistence type="inferred from homology"/>
<feature type="coiled-coil region" evidence="7">
    <location>
        <begin position="265"/>
        <end position="300"/>
    </location>
</feature>
<dbReference type="CDD" id="cd04489">
    <property type="entry name" value="ExoVII_LU_OBF"/>
    <property type="match status" value="1"/>
</dbReference>
<dbReference type="GO" id="GO:0009318">
    <property type="term" value="C:exodeoxyribonuclease VII complex"/>
    <property type="evidence" value="ECO:0007669"/>
    <property type="project" value="UniProtKB-UniRule"/>
</dbReference>
<sequence>MEYPVYEVSQINAYLKDKFDSDPFLSGICIRGELSNYKIYPSGHHYFTLKDSEGALRAVLFRNSAMRLRFQPQNGMKVLAVGRITVYPRDGGYQLYCESMMVDGVGDLHVAYEQLKERLQAEGLFALEHKKPLPPYPHRIAVITSGAGAAIHDILRVLRKRYPLSKVLLLPVRVQGEEAPREIVGAIRYANRWQLGDVILTGRGGGSMEDLWAFNDERVARAIYESEIPVVSAVGHEPDVTIADFVADVRAATPSNGAELIAPDQTELRQRLGAYEKRLSAAMERRLKLSRQQLDALSSRRVLQSPMHYIEDRRLMLDRVQDRLILAAQHHLERKRRNFSALAAALDAMSPLKVLARGYSVVKQQGHVVKSMEQLAVGQQVQLCLSDGSALARIEELKKEDTSHGTVQNL</sequence>
<keyword evidence="7" id="KW-0175">Coiled coil</keyword>
<evidence type="ECO:0000256" key="3">
    <source>
        <dbReference type="ARBA" id="ARBA00022801"/>
    </source>
</evidence>
<evidence type="ECO:0000313" key="11">
    <source>
        <dbReference type="Proteomes" id="UP000886741"/>
    </source>
</evidence>
<evidence type="ECO:0000256" key="6">
    <source>
        <dbReference type="RuleBase" id="RU004355"/>
    </source>
</evidence>
<name>A0A9D1JTE1_9FIRM</name>
<gene>
    <name evidence="5 10" type="primary">xseA</name>
    <name evidence="10" type="ORF">IAA83_06645</name>
</gene>
<dbReference type="InterPro" id="IPR025824">
    <property type="entry name" value="OB-fold_nuc-bd_dom"/>
</dbReference>
<feature type="domain" description="Exonuclease VII large subunit C-terminal" evidence="8">
    <location>
        <begin position="124"/>
        <end position="343"/>
    </location>
</feature>
<dbReference type="PANTHER" id="PTHR30008">
    <property type="entry name" value="EXODEOXYRIBONUCLEASE 7 LARGE SUBUNIT"/>
    <property type="match status" value="1"/>
</dbReference>
<comment type="catalytic activity">
    <reaction evidence="5 6">
        <text>Exonucleolytic cleavage in either 5'- to 3'- or 3'- to 5'-direction to yield nucleoside 5'-phosphates.</text>
        <dbReference type="EC" id="3.1.11.6"/>
    </reaction>
</comment>
<dbReference type="PANTHER" id="PTHR30008:SF0">
    <property type="entry name" value="EXODEOXYRIBONUCLEASE 7 LARGE SUBUNIT"/>
    <property type="match status" value="1"/>
</dbReference>
<dbReference type="Pfam" id="PF13742">
    <property type="entry name" value="tRNA_anti_2"/>
    <property type="match status" value="1"/>
</dbReference>
<accession>A0A9D1JTE1</accession>
<keyword evidence="4 5" id="KW-0269">Exonuclease</keyword>
<keyword evidence="1 5" id="KW-0963">Cytoplasm</keyword>
<comment type="caution">
    <text evidence="10">The sequence shown here is derived from an EMBL/GenBank/DDBJ whole genome shotgun (WGS) entry which is preliminary data.</text>
</comment>
<evidence type="ECO:0000313" key="10">
    <source>
        <dbReference type="EMBL" id="HIS65032.1"/>
    </source>
</evidence>
<dbReference type="GO" id="GO:0005737">
    <property type="term" value="C:cytoplasm"/>
    <property type="evidence" value="ECO:0007669"/>
    <property type="project" value="UniProtKB-SubCell"/>
</dbReference>
<comment type="subcellular location">
    <subcellularLocation>
        <location evidence="5 6">Cytoplasm</location>
    </subcellularLocation>
</comment>
<dbReference type="EMBL" id="DVJJ01000100">
    <property type="protein sequence ID" value="HIS65032.1"/>
    <property type="molecule type" value="Genomic_DNA"/>
</dbReference>
<dbReference type="EC" id="3.1.11.6" evidence="5"/>
<evidence type="ECO:0000256" key="4">
    <source>
        <dbReference type="ARBA" id="ARBA00022839"/>
    </source>
</evidence>
<dbReference type="GO" id="GO:0008855">
    <property type="term" value="F:exodeoxyribonuclease VII activity"/>
    <property type="evidence" value="ECO:0007669"/>
    <property type="project" value="UniProtKB-UniRule"/>
</dbReference>
<dbReference type="NCBIfam" id="TIGR00237">
    <property type="entry name" value="xseA"/>
    <property type="match status" value="1"/>
</dbReference>
<keyword evidence="2 5" id="KW-0540">Nuclease</keyword>
<dbReference type="GO" id="GO:0006308">
    <property type="term" value="P:DNA catabolic process"/>
    <property type="evidence" value="ECO:0007669"/>
    <property type="project" value="UniProtKB-UniRule"/>
</dbReference>
<dbReference type="InterPro" id="IPR020579">
    <property type="entry name" value="Exonuc_VII_lsu_C"/>
</dbReference>
<dbReference type="Pfam" id="PF02601">
    <property type="entry name" value="Exonuc_VII_L"/>
    <property type="match status" value="1"/>
</dbReference>
<reference evidence="10" key="2">
    <citation type="journal article" date="2021" name="PeerJ">
        <title>Extensive microbial diversity within the chicken gut microbiome revealed by metagenomics and culture.</title>
        <authorList>
            <person name="Gilroy R."/>
            <person name="Ravi A."/>
            <person name="Getino M."/>
            <person name="Pursley I."/>
            <person name="Horton D.L."/>
            <person name="Alikhan N.F."/>
            <person name="Baker D."/>
            <person name="Gharbi K."/>
            <person name="Hall N."/>
            <person name="Watson M."/>
            <person name="Adriaenssens E.M."/>
            <person name="Foster-Nyarko E."/>
            <person name="Jarju S."/>
            <person name="Secka A."/>
            <person name="Antonio M."/>
            <person name="Oren A."/>
            <person name="Chaudhuri R.R."/>
            <person name="La Ragione R."/>
            <person name="Hildebrand F."/>
            <person name="Pallen M.J."/>
        </authorList>
    </citation>
    <scope>NUCLEOTIDE SEQUENCE</scope>
    <source>
        <strain evidence="10">ChiBcec16-1751</strain>
    </source>
</reference>
<reference evidence="10" key="1">
    <citation type="submission" date="2020-10" db="EMBL/GenBank/DDBJ databases">
        <authorList>
            <person name="Gilroy R."/>
        </authorList>
    </citation>
    <scope>NUCLEOTIDE SEQUENCE</scope>
    <source>
        <strain evidence="10">ChiBcec16-1751</strain>
    </source>
</reference>
<evidence type="ECO:0000256" key="2">
    <source>
        <dbReference type="ARBA" id="ARBA00022722"/>
    </source>
</evidence>
<dbReference type="GO" id="GO:0003676">
    <property type="term" value="F:nucleic acid binding"/>
    <property type="evidence" value="ECO:0007669"/>
    <property type="project" value="InterPro"/>
</dbReference>
<evidence type="ECO:0000256" key="5">
    <source>
        <dbReference type="HAMAP-Rule" id="MF_00378"/>
    </source>
</evidence>
<organism evidence="10 11">
    <name type="scientific">Candidatus Avoscillospira avistercoris</name>
    <dbReference type="NCBI Taxonomy" id="2840707"/>
    <lineage>
        <taxon>Bacteria</taxon>
        <taxon>Bacillati</taxon>
        <taxon>Bacillota</taxon>
        <taxon>Clostridia</taxon>
        <taxon>Eubacteriales</taxon>
        <taxon>Oscillospiraceae</taxon>
        <taxon>Oscillospiraceae incertae sedis</taxon>
        <taxon>Candidatus Avoscillospira</taxon>
    </lineage>
</organism>
<comment type="subunit">
    <text evidence="5">Heterooligomer composed of large and small subunits.</text>
</comment>
<evidence type="ECO:0000256" key="1">
    <source>
        <dbReference type="ARBA" id="ARBA00022490"/>
    </source>
</evidence>
<dbReference type="AlphaFoldDB" id="A0A9D1JTE1"/>